<gene>
    <name evidence="1" type="ORF">GCM10011395_12020</name>
</gene>
<dbReference type="InterPro" id="IPR036188">
    <property type="entry name" value="FAD/NAD-bd_sf"/>
</dbReference>
<sequence length="497" mass="54737">MSRAPVRRVVIAGGGTAGWLAAAALVKHLGPLIEITLVESDAIGTVGVGESTIPTARTFHQLLGIYEDAFMRASQATFKLGISFENWGRDGDAYFHPFGAVGRSTWMGDFQHFWLEARAADMAEPYGAYSLEQQAALDGRFTTAGDPALSYAYHVDATRYAKFLRSLAEPAGVRRVEGKICNVVRDPESGDIAALELDSGERIAGDLFVDCTGFRALLIGQTLGVDFKDWGEWIVTDRALAVQTESVGPPVPYTRAIAHGDGWRWRIPLQTRTGNGLVYASAFLSDDEACARLLADIEGKPLFDPRPIQYATGMRAQPWSHNCIALGLAAGFIEPLESTSIHLIQVALTRLIQLFPFDGGSAALAQRFNDRSVQEWEHIRDFIILHYKLTERDDTPFWRRCRDMAVPDSLRARIDLFREGASAYQTGEDLFRVDSWVSVMLGQRLEPAAWHQVARLLDPAGLSNALVAMRQQIVARVPTMPAHAAYLGEYCRALPAA</sequence>
<dbReference type="SUPFAM" id="SSF51905">
    <property type="entry name" value="FAD/NAD(P)-binding domain"/>
    <property type="match status" value="1"/>
</dbReference>
<dbReference type="PANTHER" id="PTHR43747:SF4">
    <property type="entry name" value="FLAVIN-DEPENDENT TRYPTOPHAN HALOGENASE"/>
    <property type="match status" value="1"/>
</dbReference>
<dbReference type="Proteomes" id="UP000618591">
    <property type="component" value="Unassembled WGS sequence"/>
</dbReference>
<organism evidence="1 2">
    <name type="scientific">Sphingomonas psychrolutea</name>
    <dbReference type="NCBI Taxonomy" id="1259676"/>
    <lineage>
        <taxon>Bacteria</taxon>
        <taxon>Pseudomonadati</taxon>
        <taxon>Pseudomonadota</taxon>
        <taxon>Alphaproteobacteria</taxon>
        <taxon>Sphingomonadales</taxon>
        <taxon>Sphingomonadaceae</taxon>
        <taxon>Sphingomonas</taxon>
    </lineage>
</organism>
<accession>A0ABQ1GHG6</accession>
<dbReference type="InterPro" id="IPR050816">
    <property type="entry name" value="Flavin-dep_Halogenase_NPB"/>
</dbReference>
<dbReference type="EMBL" id="BMDW01000005">
    <property type="protein sequence ID" value="GGA43320.1"/>
    <property type="molecule type" value="Genomic_DNA"/>
</dbReference>
<name>A0ABQ1GHG6_9SPHN</name>
<protein>
    <submittedName>
        <fullName evidence="1">Tryptophan halogenase</fullName>
    </submittedName>
</protein>
<proteinExistence type="predicted"/>
<dbReference type="Gene3D" id="3.50.50.60">
    <property type="entry name" value="FAD/NAD(P)-binding domain"/>
    <property type="match status" value="1"/>
</dbReference>
<dbReference type="InterPro" id="IPR033856">
    <property type="entry name" value="Trp_halogen"/>
</dbReference>
<dbReference type="InterPro" id="IPR006905">
    <property type="entry name" value="Flavin_halogenase"/>
</dbReference>
<dbReference type="RefSeq" id="WP_188445959.1">
    <property type="nucleotide sequence ID" value="NZ_BMDW01000005.1"/>
</dbReference>
<comment type="caution">
    <text evidence="1">The sequence shown here is derived from an EMBL/GenBank/DDBJ whole genome shotgun (WGS) entry which is preliminary data.</text>
</comment>
<evidence type="ECO:0000313" key="1">
    <source>
        <dbReference type="EMBL" id="GGA43320.1"/>
    </source>
</evidence>
<reference evidence="2" key="1">
    <citation type="journal article" date="2019" name="Int. J. Syst. Evol. Microbiol.">
        <title>The Global Catalogue of Microorganisms (GCM) 10K type strain sequencing project: providing services to taxonomists for standard genome sequencing and annotation.</title>
        <authorList>
            <consortium name="The Broad Institute Genomics Platform"/>
            <consortium name="The Broad Institute Genome Sequencing Center for Infectious Disease"/>
            <person name="Wu L."/>
            <person name="Ma J."/>
        </authorList>
    </citation>
    <scope>NUCLEOTIDE SEQUENCE [LARGE SCALE GENOMIC DNA]</scope>
    <source>
        <strain evidence="2">CGMCC 1.10106</strain>
    </source>
</reference>
<keyword evidence="2" id="KW-1185">Reference proteome</keyword>
<dbReference type="Pfam" id="PF04820">
    <property type="entry name" value="Trp_halogenase"/>
    <property type="match status" value="1"/>
</dbReference>
<dbReference type="PIRSF" id="PIRSF011396">
    <property type="entry name" value="Trp_halogenase"/>
    <property type="match status" value="1"/>
</dbReference>
<evidence type="ECO:0000313" key="2">
    <source>
        <dbReference type="Proteomes" id="UP000618591"/>
    </source>
</evidence>
<dbReference type="PANTHER" id="PTHR43747">
    <property type="entry name" value="FAD-BINDING PROTEIN"/>
    <property type="match status" value="1"/>
</dbReference>